<feature type="binding site" evidence="8">
    <location>
        <position position="127"/>
    </location>
    <ligand>
        <name>Zn(2+)</name>
        <dbReference type="ChEBI" id="CHEBI:29105"/>
    </ligand>
</feature>
<comment type="cofactor">
    <cofactor evidence="8">
        <name>a divalent metal cation</name>
        <dbReference type="ChEBI" id="CHEBI:60240"/>
    </cofactor>
    <text evidence="8">Binds 1 divalent metal cation per subunit.</text>
</comment>
<evidence type="ECO:0000313" key="11">
    <source>
        <dbReference type="Proteomes" id="UP000644693"/>
    </source>
</evidence>
<evidence type="ECO:0000256" key="1">
    <source>
        <dbReference type="ARBA" id="ARBA00010716"/>
    </source>
</evidence>
<feature type="binding site" evidence="7">
    <location>
        <begin position="215"/>
        <end position="216"/>
    </location>
    <ligand>
        <name>substrate</name>
    </ligand>
</feature>
<dbReference type="PANTHER" id="PTHR11113:SF14">
    <property type="entry name" value="N-ACETYLGLUCOSAMINE-6-PHOSPHATE DEACETYLASE"/>
    <property type="match status" value="1"/>
</dbReference>
<comment type="caution">
    <text evidence="10">The sequence shown here is derived from an EMBL/GenBank/DDBJ whole genome shotgun (WGS) entry which is preliminary data.</text>
</comment>
<evidence type="ECO:0000256" key="8">
    <source>
        <dbReference type="PIRSR" id="PIRSR038994-3"/>
    </source>
</evidence>
<sequence>MYIAAPQIFDGEYFHIGMALHVEGDSVCDILPADEVPAGEECLTFENGTLAPGLIDLQVNGGGGVLLNESPCTDSISTIVAAHRQCGTTSLMPTLISDTSDTARLAVTAVSQMIEKGESAVLGIHLEGPFFNPHKRGIHSQTMLRGMDEDDIAWIETLSPLKVLLTLAPETCKPEHITRLSAAGIRICAGHTDASFEEMLAAFDGGVVGVTHLYNAMGALQSRAPGAVGAALLHPDSWAGIIADGHHVHPAAIALAHRMKPSGKLILVSDSMSTVGSPQQSFTLNGRTIRLEQGKLTDSEGTLAGSAISLLEAVQYAHEVVGLALDECLRMASLYPAACLALEDRLGKLAPGYRADLMLFDDDYTVTDTWLAGEHQSHTNSL</sequence>
<feature type="binding site" evidence="7">
    <location>
        <position position="138"/>
    </location>
    <ligand>
        <name>substrate</name>
    </ligand>
</feature>
<keyword evidence="4 5" id="KW-0119">Carbohydrate metabolism</keyword>
<dbReference type="InterPro" id="IPR003764">
    <property type="entry name" value="GlcNAc_6-P_deAcase"/>
</dbReference>
<evidence type="ECO:0000259" key="9">
    <source>
        <dbReference type="Pfam" id="PF01979"/>
    </source>
</evidence>
<evidence type="ECO:0000256" key="5">
    <source>
        <dbReference type="PIRNR" id="PIRNR038994"/>
    </source>
</evidence>
<feature type="active site" description="Proton donor/acceptor" evidence="6">
    <location>
        <position position="270"/>
    </location>
</feature>
<gene>
    <name evidence="10" type="ORF">GCM10007053_01050</name>
</gene>
<organism evidence="10 11">
    <name type="scientific">Parahalioglobus pacificus</name>
    <dbReference type="NCBI Taxonomy" id="930806"/>
    <lineage>
        <taxon>Bacteria</taxon>
        <taxon>Pseudomonadati</taxon>
        <taxon>Pseudomonadota</taxon>
        <taxon>Gammaproteobacteria</taxon>
        <taxon>Cellvibrionales</taxon>
        <taxon>Halieaceae</taxon>
        <taxon>Parahalioglobus</taxon>
    </lineage>
</organism>
<dbReference type="NCBIfam" id="TIGR00221">
    <property type="entry name" value="nagA"/>
    <property type="match status" value="1"/>
</dbReference>
<dbReference type="Pfam" id="PF01979">
    <property type="entry name" value="Amidohydro_1"/>
    <property type="match status" value="1"/>
</dbReference>
<reference evidence="10" key="2">
    <citation type="submission" date="2020-09" db="EMBL/GenBank/DDBJ databases">
        <authorList>
            <person name="Sun Q."/>
            <person name="Kim S."/>
        </authorList>
    </citation>
    <scope>NUCLEOTIDE SEQUENCE</scope>
    <source>
        <strain evidence="10">KCTC 23430</strain>
    </source>
</reference>
<dbReference type="InterPro" id="IPR011059">
    <property type="entry name" value="Metal-dep_hydrolase_composite"/>
</dbReference>
<evidence type="ECO:0000313" key="10">
    <source>
        <dbReference type="EMBL" id="GHD25372.1"/>
    </source>
</evidence>
<dbReference type="GO" id="GO:0046872">
    <property type="term" value="F:metal ion binding"/>
    <property type="evidence" value="ECO:0007669"/>
    <property type="project" value="UniProtKB-KW"/>
</dbReference>
<dbReference type="InterPro" id="IPR032466">
    <property type="entry name" value="Metal_Hydrolase"/>
</dbReference>
<dbReference type="PANTHER" id="PTHR11113">
    <property type="entry name" value="N-ACETYLGLUCOSAMINE-6-PHOSPHATE DEACETYLASE"/>
    <property type="match status" value="1"/>
</dbReference>
<feature type="binding site" evidence="7">
    <location>
        <begin position="303"/>
        <end position="305"/>
    </location>
    <ligand>
        <name>substrate</name>
    </ligand>
</feature>
<keyword evidence="3 5" id="KW-0378">Hydrolase</keyword>
<dbReference type="AlphaFoldDB" id="A0A918XD84"/>
<name>A0A918XD84_9GAMM</name>
<dbReference type="PIRSF" id="PIRSF038994">
    <property type="entry name" value="NagA"/>
    <property type="match status" value="1"/>
</dbReference>
<dbReference type="SUPFAM" id="SSF51338">
    <property type="entry name" value="Composite domain of metallo-dependent hydrolases"/>
    <property type="match status" value="1"/>
</dbReference>
<feature type="binding site" evidence="8">
    <location>
        <position position="212"/>
    </location>
    <ligand>
        <name>Zn(2+)</name>
        <dbReference type="ChEBI" id="CHEBI:29105"/>
    </ligand>
</feature>
<dbReference type="InterPro" id="IPR006680">
    <property type="entry name" value="Amidohydro-rel"/>
</dbReference>
<proteinExistence type="inferred from homology"/>
<evidence type="ECO:0000256" key="2">
    <source>
        <dbReference type="ARBA" id="ARBA00022723"/>
    </source>
</evidence>
<feature type="domain" description="Amidohydrolase-related" evidence="9">
    <location>
        <begin position="50"/>
        <end position="373"/>
    </location>
</feature>
<feature type="binding site" evidence="7">
    <location>
        <position position="223"/>
    </location>
    <ligand>
        <name>substrate</name>
    </ligand>
</feature>
<reference evidence="10" key="1">
    <citation type="journal article" date="2014" name="Int. J. Syst. Evol. Microbiol.">
        <title>Complete genome sequence of Corynebacterium casei LMG S-19264T (=DSM 44701T), isolated from a smear-ripened cheese.</title>
        <authorList>
            <consortium name="US DOE Joint Genome Institute (JGI-PGF)"/>
            <person name="Walter F."/>
            <person name="Albersmeier A."/>
            <person name="Kalinowski J."/>
            <person name="Ruckert C."/>
        </authorList>
    </citation>
    <scope>NUCLEOTIDE SEQUENCE</scope>
    <source>
        <strain evidence="10">KCTC 23430</strain>
    </source>
</reference>
<feature type="binding site" evidence="7">
    <location>
        <position position="247"/>
    </location>
    <ligand>
        <name>substrate</name>
    </ligand>
</feature>
<feature type="binding site" evidence="8">
    <location>
        <position position="191"/>
    </location>
    <ligand>
        <name>Zn(2+)</name>
        <dbReference type="ChEBI" id="CHEBI:29105"/>
    </ligand>
</feature>
<dbReference type="GO" id="GO:0006046">
    <property type="term" value="P:N-acetylglucosamine catabolic process"/>
    <property type="evidence" value="ECO:0007669"/>
    <property type="project" value="TreeGrafter"/>
</dbReference>
<dbReference type="RefSeq" id="WP_189474190.1">
    <property type="nucleotide sequence ID" value="NZ_BMYM01000001.1"/>
</dbReference>
<dbReference type="CDD" id="cd00854">
    <property type="entry name" value="NagA"/>
    <property type="match status" value="1"/>
</dbReference>
<protein>
    <submittedName>
        <fullName evidence="10">N-acetylglucosamine-6-phosphate deacetylase</fullName>
    </submittedName>
</protein>
<accession>A0A918XD84</accession>
<evidence type="ECO:0000256" key="3">
    <source>
        <dbReference type="ARBA" id="ARBA00022801"/>
    </source>
</evidence>
<keyword evidence="2 8" id="KW-0479">Metal-binding</keyword>
<evidence type="ECO:0000256" key="7">
    <source>
        <dbReference type="PIRSR" id="PIRSR038994-2"/>
    </source>
</evidence>
<dbReference type="Proteomes" id="UP000644693">
    <property type="component" value="Unassembled WGS sequence"/>
</dbReference>
<keyword evidence="11" id="KW-1185">Reference proteome</keyword>
<dbReference type="EMBL" id="BMYM01000001">
    <property type="protein sequence ID" value="GHD25372.1"/>
    <property type="molecule type" value="Genomic_DNA"/>
</dbReference>
<evidence type="ECO:0000256" key="6">
    <source>
        <dbReference type="PIRSR" id="PIRSR038994-1"/>
    </source>
</evidence>
<evidence type="ECO:0000256" key="4">
    <source>
        <dbReference type="ARBA" id="ARBA00023277"/>
    </source>
</evidence>
<dbReference type="SUPFAM" id="SSF51556">
    <property type="entry name" value="Metallo-dependent hydrolases"/>
    <property type="match status" value="1"/>
</dbReference>
<dbReference type="GO" id="GO:0008448">
    <property type="term" value="F:N-acetylglucosamine-6-phosphate deacetylase activity"/>
    <property type="evidence" value="ECO:0007669"/>
    <property type="project" value="InterPro"/>
</dbReference>
<comment type="similarity">
    <text evidence="1 5">Belongs to the metallo-dependent hydrolases superfamily. NagA family.</text>
</comment>
<dbReference type="Gene3D" id="2.30.40.10">
    <property type="entry name" value="Urease, subunit C, domain 1"/>
    <property type="match status" value="1"/>
</dbReference>
<dbReference type="Gene3D" id="3.20.20.140">
    <property type="entry name" value="Metal-dependent hydrolases"/>
    <property type="match status" value="1"/>
</dbReference>